<dbReference type="Pfam" id="PF08238">
    <property type="entry name" value="Sel1"/>
    <property type="match status" value="5"/>
</dbReference>
<keyword evidence="3" id="KW-1185">Reference proteome</keyword>
<dbReference type="InterPro" id="IPR011990">
    <property type="entry name" value="TPR-like_helical_dom_sf"/>
</dbReference>
<feature type="non-terminal residue" evidence="2">
    <location>
        <position position="375"/>
    </location>
</feature>
<accession>A0ABR7UPM4</accession>
<evidence type="ECO:0008006" key="4">
    <source>
        <dbReference type="Google" id="ProtNLM"/>
    </source>
</evidence>
<feature type="signal peptide" evidence="1">
    <location>
        <begin position="1"/>
        <end position="22"/>
    </location>
</feature>
<evidence type="ECO:0000313" key="3">
    <source>
        <dbReference type="Proteomes" id="UP000661715"/>
    </source>
</evidence>
<feature type="chain" id="PRO_5046541416" description="TPR repeat" evidence="1">
    <location>
        <begin position="23"/>
        <end position="375"/>
    </location>
</feature>
<evidence type="ECO:0000256" key="1">
    <source>
        <dbReference type="SAM" id="SignalP"/>
    </source>
</evidence>
<evidence type="ECO:0000313" key="2">
    <source>
        <dbReference type="EMBL" id="MBD0724720.1"/>
    </source>
</evidence>
<dbReference type="SMART" id="SM00671">
    <property type="entry name" value="SEL1"/>
    <property type="match status" value="5"/>
</dbReference>
<keyword evidence="1" id="KW-0732">Signal</keyword>
<dbReference type="Gene3D" id="1.25.40.10">
    <property type="entry name" value="Tetratricopeptide repeat domain"/>
    <property type="match status" value="2"/>
</dbReference>
<dbReference type="PANTHER" id="PTHR11102">
    <property type="entry name" value="SEL-1-LIKE PROTEIN"/>
    <property type="match status" value="1"/>
</dbReference>
<dbReference type="Proteomes" id="UP000661715">
    <property type="component" value="Unassembled WGS sequence"/>
</dbReference>
<dbReference type="PANTHER" id="PTHR11102:SF161">
    <property type="match status" value="1"/>
</dbReference>
<dbReference type="InterPro" id="IPR006597">
    <property type="entry name" value="Sel1-like"/>
</dbReference>
<sequence>MKKKIKTGLALLLLLGSMHSFSQEKPIDEMRMAKIQLLEGSSRYNPTAALATFTQKAAEGNAEAMNALGIMYSKGIGVPVNESLAVEWFEKAGQNGYASAYYNLALYYKEGIGVPKDLTKTLTYYEKAAKAGYISAWQRLGEMYKDGKGTEQDYTQAMNIFVQGAKNGSAGCLYAQGYLHYKGFGVPQDYSKAIALFEQADAKNHSMGTYMLGYCYQNGYGVSMDAAKAKTYFEKAAKQGLKRAQEDLADPIVENATPNQVLTVSKPLDQEVENAPIETPKKIQIVKQKITKGDISGNYTGTLLRYDWSGQNVLTQTPIEVSIDQNGQELTGIWLEQQADTINFKATINDKAIQFKDTKIDRAINRKTSLESFRF</sequence>
<dbReference type="SUPFAM" id="SSF81901">
    <property type="entry name" value="HCP-like"/>
    <property type="match status" value="2"/>
</dbReference>
<organism evidence="2 3">
    <name type="scientific">Flavobacterium pokkalii</name>
    <dbReference type="NCBI Taxonomy" id="1940408"/>
    <lineage>
        <taxon>Bacteria</taxon>
        <taxon>Pseudomonadati</taxon>
        <taxon>Bacteroidota</taxon>
        <taxon>Flavobacteriia</taxon>
        <taxon>Flavobacteriales</taxon>
        <taxon>Flavobacteriaceae</taxon>
        <taxon>Flavobacterium</taxon>
    </lineage>
</organism>
<dbReference type="InterPro" id="IPR050767">
    <property type="entry name" value="Sel1_AlgK"/>
</dbReference>
<reference evidence="2 3" key="1">
    <citation type="journal article" date="2020" name="Microbiol. Res.">
        <title>Flavobacterium pokkalii sp. nov., a novel plant growth promoting native rhizobacteria isolated from pokkali rice grown in coastal saline affected agricultural regions of southern India, Kerala.</title>
        <authorList>
            <person name="Menon R.R."/>
            <person name="Kumari S."/>
            <person name="Viver T."/>
            <person name="Rameshkumar N."/>
        </authorList>
    </citation>
    <scope>NUCLEOTIDE SEQUENCE [LARGE SCALE GENOMIC DNA]</scope>
    <source>
        <strain evidence="2 3">L1I52</strain>
    </source>
</reference>
<proteinExistence type="predicted"/>
<protein>
    <recommendedName>
        <fullName evidence="4">TPR repeat</fullName>
    </recommendedName>
</protein>
<gene>
    <name evidence="2" type="ORF">B6A10_05970</name>
</gene>
<comment type="caution">
    <text evidence="2">The sequence shown here is derived from an EMBL/GenBank/DDBJ whole genome shotgun (WGS) entry which is preliminary data.</text>
</comment>
<name>A0ABR7UPM4_9FLAO</name>
<dbReference type="EMBL" id="NASZ01000006">
    <property type="protein sequence ID" value="MBD0724720.1"/>
    <property type="molecule type" value="Genomic_DNA"/>
</dbReference>